<evidence type="ECO:0000313" key="3">
    <source>
        <dbReference type="Proteomes" id="UP000824890"/>
    </source>
</evidence>
<keyword evidence="3" id="KW-1185">Reference proteome</keyword>
<organism evidence="2 3">
    <name type="scientific">Brassica napus</name>
    <name type="common">Rape</name>
    <dbReference type="NCBI Taxonomy" id="3708"/>
    <lineage>
        <taxon>Eukaryota</taxon>
        <taxon>Viridiplantae</taxon>
        <taxon>Streptophyta</taxon>
        <taxon>Embryophyta</taxon>
        <taxon>Tracheophyta</taxon>
        <taxon>Spermatophyta</taxon>
        <taxon>Magnoliopsida</taxon>
        <taxon>eudicotyledons</taxon>
        <taxon>Gunneridae</taxon>
        <taxon>Pentapetalae</taxon>
        <taxon>rosids</taxon>
        <taxon>malvids</taxon>
        <taxon>Brassicales</taxon>
        <taxon>Brassicaceae</taxon>
        <taxon>Brassiceae</taxon>
        <taxon>Brassica</taxon>
    </lineage>
</organism>
<dbReference type="EMBL" id="JAGKQM010000012">
    <property type="protein sequence ID" value="KAH0899814.1"/>
    <property type="molecule type" value="Genomic_DNA"/>
</dbReference>
<keyword evidence="1" id="KW-0472">Membrane</keyword>
<gene>
    <name evidence="2" type="ORF">HID58_049382</name>
</gene>
<evidence type="ECO:0000256" key="1">
    <source>
        <dbReference type="SAM" id="Phobius"/>
    </source>
</evidence>
<accession>A0ABQ8B4V2</accession>
<comment type="caution">
    <text evidence="2">The sequence shown here is derived from an EMBL/GenBank/DDBJ whole genome shotgun (WGS) entry which is preliminary data.</text>
</comment>
<evidence type="ECO:0008006" key="4">
    <source>
        <dbReference type="Google" id="ProtNLM"/>
    </source>
</evidence>
<keyword evidence="1" id="KW-1133">Transmembrane helix</keyword>
<proteinExistence type="predicted"/>
<protein>
    <recommendedName>
        <fullName evidence="4">Secreted protein</fullName>
    </recommendedName>
</protein>
<keyword evidence="1" id="KW-0812">Transmembrane</keyword>
<reference evidence="2 3" key="1">
    <citation type="submission" date="2021-05" db="EMBL/GenBank/DDBJ databases">
        <title>Genome Assembly of Synthetic Allotetraploid Brassica napus Reveals Homoeologous Exchanges between Subgenomes.</title>
        <authorList>
            <person name="Davis J.T."/>
        </authorList>
    </citation>
    <scope>NUCLEOTIDE SEQUENCE [LARGE SCALE GENOMIC DNA]</scope>
    <source>
        <strain evidence="3">cv. Da-Ae</strain>
        <tissue evidence="2">Seedling</tissue>
    </source>
</reference>
<feature type="transmembrane region" description="Helical" evidence="1">
    <location>
        <begin position="9"/>
        <end position="28"/>
    </location>
</feature>
<dbReference type="Proteomes" id="UP000824890">
    <property type="component" value="Unassembled WGS sequence"/>
</dbReference>
<name>A0ABQ8B4V2_BRANA</name>
<evidence type="ECO:0000313" key="2">
    <source>
        <dbReference type="EMBL" id="KAH0899814.1"/>
    </source>
</evidence>
<sequence length="107" mass="12146">MYMCTTRTYVYMCTLHTMLIWFAVEVYIDFVLVCRVSMFAADCQPMIGFGGEAEHVPQVCIDFALVCRVSMFAADCATYGGVWGGQRGWLGLIVNFFIIKLPTWLSF</sequence>